<accession>A0A4C1WYS2</accession>
<name>A0A4C1WYS2_EUMVA</name>
<comment type="caution">
    <text evidence="1">The sequence shown here is derived from an EMBL/GenBank/DDBJ whole genome shotgun (WGS) entry which is preliminary data.</text>
</comment>
<evidence type="ECO:0000313" key="1">
    <source>
        <dbReference type="EMBL" id="GBP55195.1"/>
    </source>
</evidence>
<organism evidence="1 2">
    <name type="scientific">Eumeta variegata</name>
    <name type="common">Bagworm moth</name>
    <name type="synonym">Eumeta japonica</name>
    <dbReference type="NCBI Taxonomy" id="151549"/>
    <lineage>
        <taxon>Eukaryota</taxon>
        <taxon>Metazoa</taxon>
        <taxon>Ecdysozoa</taxon>
        <taxon>Arthropoda</taxon>
        <taxon>Hexapoda</taxon>
        <taxon>Insecta</taxon>
        <taxon>Pterygota</taxon>
        <taxon>Neoptera</taxon>
        <taxon>Endopterygota</taxon>
        <taxon>Lepidoptera</taxon>
        <taxon>Glossata</taxon>
        <taxon>Ditrysia</taxon>
        <taxon>Tineoidea</taxon>
        <taxon>Psychidae</taxon>
        <taxon>Oiketicinae</taxon>
        <taxon>Eumeta</taxon>
    </lineage>
</organism>
<proteinExistence type="predicted"/>
<gene>
    <name evidence="1" type="ORF">EVAR_90217_1</name>
</gene>
<protein>
    <submittedName>
        <fullName evidence="1">Uncharacterized protein</fullName>
    </submittedName>
</protein>
<dbReference type="Proteomes" id="UP000299102">
    <property type="component" value="Unassembled WGS sequence"/>
</dbReference>
<sequence length="175" mass="20098">MVFLAEPPILVLQLSRPHAAPPLYIGNRQTPRSNLCGIVKDTKRPRIRIDLEIAFPLRIVTESAIRHEKRERTQLNRGFERPSMADLHDFDHKNRHDHKKLSLPTPNSHQIKYFLSKNISKTSSADLSQKSTRPANVVSRVMGYNKSSSRLRIPTELAFETCKIETVVVSQETRH</sequence>
<keyword evidence="2" id="KW-1185">Reference proteome</keyword>
<dbReference type="EMBL" id="BGZK01000662">
    <property type="protein sequence ID" value="GBP55195.1"/>
    <property type="molecule type" value="Genomic_DNA"/>
</dbReference>
<reference evidence="1 2" key="1">
    <citation type="journal article" date="2019" name="Commun. Biol.">
        <title>The bagworm genome reveals a unique fibroin gene that provides high tensile strength.</title>
        <authorList>
            <person name="Kono N."/>
            <person name="Nakamura H."/>
            <person name="Ohtoshi R."/>
            <person name="Tomita M."/>
            <person name="Numata K."/>
            <person name="Arakawa K."/>
        </authorList>
    </citation>
    <scope>NUCLEOTIDE SEQUENCE [LARGE SCALE GENOMIC DNA]</scope>
</reference>
<dbReference type="AlphaFoldDB" id="A0A4C1WYS2"/>
<evidence type="ECO:0000313" key="2">
    <source>
        <dbReference type="Proteomes" id="UP000299102"/>
    </source>
</evidence>